<dbReference type="GO" id="GO:0044718">
    <property type="term" value="P:siderophore transmembrane transport"/>
    <property type="evidence" value="ECO:0007669"/>
    <property type="project" value="TreeGrafter"/>
</dbReference>
<evidence type="ECO:0000313" key="15">
    <source>
        <dbReference type="Proteomes" id="UP000291117"/>
    </source>
</evidence>
<dbReference type="GO" id="GO:0015344">
    <property type="term" value="F:siderophore uptake transmembrane transporter activity"/>
    <property type="evidence" value="ECO:0007669"/>
    <property type="project" value="TreeGrafter"/>
</dbReference>
<dbReference type="Gene3D" id="2.40.170.20">
    <property type="entry name" value="TonB-dependent receptor, beta-barrel domain"/>
    <property type="match status" value="1"/>
</dbReference>
<keyword evidence="8 14" id="KW-0675">Receptor</keyword>
<evidence type="ECO:0000256" key="5">
    <source>
        <dbReference type="ARBA" id="ARBA00022729"/>
    </source>
</evidence>
<protein>
    <submittedName>
        <fullName evidence="14">TonB-dependent receptor</fullName>
    </submittedName>
</protein>
<dbReference type="AlphaFoldDB" id="A0A4R0N939"/>
<dbReference type="InterPro" id="IPR023997">
    <property type="entry name" value="TonB-dep_OMP_SusC/RagA_CS"/>
</dbReference>
<dbReference type="Gene3D" id="2.170.130.10">
    <property type="entry name" value="TonB-dependent receptor, plug domain"/>
    <property type="match status" value="1"/>
</dbReference>
<keyword evidence="4 10" id="KW-0812">Transmembrane</keyword>
<dbReference type="SUPFAM" id="SSF56935">
    <property type="entry name" value="Porins"/>
    <property type="match status" value="1"/>
</dbReference>
<dbReference type="GO" id="GO:0009279">
    <property type="term" value="C:cell outer membrane"/>
    <property type="evidence" value="ECO:0007669"/>
    <property type="project" value="UniProtKB-SubCell"/>
</dbReference>
<organism evidence="14 15">
    <name type="scientific">Pedobacter hiemivivus</name>
    <dbReference type="NCBI Taxonomy" id="2530454"/>
    <lineage>
        <taxon>Bacteria</taxon>
        <taxon>Pseudomonadati</taxon>
        <taxon>Bacteroidota</taxon>
        <taxon>Sphingobacteriia</taxon>
        <taxon>Sphingobacteriales</taxon>
        <taxon>Sphingobacteriaceae</taxon>
        <taxon>Pedobacter</taxon>
    </lineage>
</organism>
<dbReference type="InterPro" id="IPR036942">
    <property type="entry name" value="Beta-barrel_TonB_sf"/>
</dbReference>
<accession>A0A4R0N939</accession>
<dbReference type="InterPro" id="IPR039426">
    <property type="entry name" value="TonB-dep_rcpt-like"/>
</dbReference>
<keyword evidence="3 10" id="KW-1134">Transmembrane beta strand</keyword>
<comment type="subcellular location">
    <subcellularLocation>
        <location evidence="1 10">Cell outer membrane</location>
        <topology evidence="1 10">Multi-pass membrane protein</topology>
    </subcellularLocation>
</comment>
<evidence type="ECO:0000256" key="7">
    <source>
        <dbReference type="ARBA" id="ARBA00023136"/>
    </source>
</evidence>
<dbReference type="NCBIfam" id="TIGR04057">
    <property type="entry name" value="SusC_RagA_signa"/>
    <property type="match status" value="1"/>
</dbReference>
<name>A0A4R0N939_9SPHI</name>
<dbReference type="InterPro" id="IPR012910">
    <property type="entry name" value="Plug_dom"/>
</dbReference>
<dbReference type="Pfam" id="PF00593">
    <property type="entry name" value="TonB_dep_Rec_b-barrel"/>
    <property type="match status" value="1"/>
</dbReference>
<dbReference type="PANTHER" id="PTHR30069">
    <property type="entry name" value="TONB-DEPENDENT OUTER MEMBRANE RECEPTOR"/>
    <property type="match status" value="1"/>
</dbReference>
<dbReference type="Proteomes" id="UP000291117">
    <property type="component" value="Unassembled WGS sequence"/>
</dbReference>
<sequence>MRKLLLTIFISFISISIYAQLKTISGKVLDDQSMPLPGVIVKANGNTNVTAMTNKDGNYSLQIPEVVKTLTFSYLSYASQTISVTGKSVINVTLKESVTQLEEVIAVGYGTQTKANLTGAVSSVSVKEVEGRALTSADQILQGKISGVTIVQNSGRPGDDNSEIRIRGVSSIDNNNDPLVIINGVQGNINDVNPNDIESVSVLKDAASAAIYGSRASAGVIIIETKKGVIGKGLQVEYNVTGSMVNATRLPNTVDSYTYASLLNEARANVALAPIYNASQLELFKNQTDPNFPNTNWYDVYYKKAYMQNHYLSLRGGEKNYKFSNSVGYKDQDGILTGTSSKRLSYNSNLNGSFVKNKVRINLGLVGYSEKGKELISPTSTALAEISGSLPTAFIQSIDTLTGDPNLYSYPGRFLGAMNLGGGIENKLNSLNSRASVEIEPVKGLIGKILLGNNKLKTDYVNFTPRFYTSGTYEETAINLRESSLEKRNSQSDLNTFLATLEYALKKNKHDFKFLAAHERLEMIYSYDAGSVKNLSSNQPIFNYGDPTSPFLSSAANETATASFFGRVNYSYAGKYLLELNMRRDGSSRFADGRKWGNFPSISGGWRISEEQFFKGLKKDVYLKLRGSWGRLGNQNIFTQYAFADQMSGSEYYAFGNAIVPGRGTIILANKDTRWETTEQFDAGLDMILWNRWNITFDYFNKKTYDILARVTIPPSLGVSVLPYQNIGNMVNKGVEMSIGYNAPIKADKINYGFTVNASYITNKLTSLGGLSYVDHSTTNRSVVGEPFSSFYGYKVDGIYQVSDFTWQNNSDPAVPHASRTYLLKSGMPNVSGVMTSPAPGDIKISDVKNDGVINADDKTLIGNPIPKFQYSFTANVSYKNFGLNVIGQGTGRTDAYMNGNLIAPYFNTTGPLLTSMVTDRWTFDNPSDKYQRIYVDKGRDALITSYNIYNASYFRLKSVQLSYTLKSSFTKKFDVSRCRIFFNAENLFLISDFPEGFDPERRSTNVTAAFHPQVATYSLGVNLNF</sequence>
<dbReference type="InterPro" id="IPR023996">
    <property type="entry name" value="TonB-dep_OMP_SusC/RagA"/>
</dbReference>
<comment type="caution">
    <text evidence="14">The sequence shown here is derived from an EMBL/GenBank/DDBJ whole genome shotgun (WGS) entry which is preliminary data.</text>
</comment>
<evidence type="ECO:0000259" key="13">
    <source>
        <dbReference type="Pfam" id="PF07715"/>
    </source>
</evidence>
<comment type="similarity">
    <text evidence="10 11">Belongs to the TonB-dependent receptor family.</text>
</comment>
<evidence type="ECO:0000256" key="10">
    <source>
        <dbReference type="PROSITE-ProRule" id="PRU01360"/>
    </source>
</evidence>
<keyword evidence="15" id="KW-1185">Reference proteome</keyword>
<evidence type="ECO:0000256" key="9">
    <source>
        <dbReference type="ARBA" id="ARBA00023237"/>
    </source>
</evidence>
<keyword evidence="2 10" id="KW-0813">Transport</keyword>
<evidence type="ECO:0000313" key="14">
    <source>
        <dbReference type="EMBL" id="TCC96067.1"/>
    </source>
</evidence>
<dbReference type="Gene3D" id="2.60.40.1120">
    <property type="entry name" value="Carboxypeptidase-like, regulatory domain"/>
    <property type="match status" value="1"/>
</dbReference>
<evidence type="ECO:0000256" key="2">
    <source>
        <dbReference type="ARBA" id="ARBA00022448"/>
    </source>
</evidence>
<dbReference type="EMBL" id="SJSM01000007">
    <property type="protein sequence ID" value="TCC96067.1"/>
    <property type="molecule type" value="Genomic_DNA"/>
</dbReference>
<dbReference type="PANTHER" id="PTHR30069:SF29">
    <property type="entry name" value="HEMOGLOBIN AND HEMOGLOBIN-HAPTOGLOBIN-BINDING PROTEIN 1-RELATED"/>
    <property type="match status" value="1"/>
</dbReference>
<evidence type="ECO:0000256" key="4">
    <source>
        <dbReference type="ARBA" id="ARBA00022692"/>
    </source>
</evidence>
<dbReference type="Pfam" id="PF07715">
    <property type="entry name" value="Plug"/>
    <property type="match status" value="1"/>
</dbReference>
<dbReference type="InterPro" id="IPR037066">
    <property type="entry name" value="Plug_dom_sf"/>
</dbReference>
<dbReference type="NCBIfam" id="TIGR04056">
    <property type="entry name" value="OMP_RagA_SusC"/>
    <property type="match status" value="1"/>
</dbReference>
<dbReference type="SUPFAM" id="SSF49464">
    <property type="entry name" value="Carboxypeptidase regulatory domain-like"/>
    <property type="match status" value="1"/>
</dbReference>
<dbReference type="RefSeq" id="WP_131609676.1">
    <property type="nucleotide sequence ID" value="NZ_SJSM01000007.1"/>
</dbReference>
<evidence type="ECO:0000259" key="12">
    <source>
        <dbReference type="Pfam" id="PF00593"/>
    </source>
</evidence>
<dbReference type="InterPro" id="IPR000531">
    <property type="entry name" value="Beta-barrel_TonB"/>
</dbReference>
<keyword evidence="7 10" id="KW-0472">Membrane</keyword>
<dbReference type="Pfam" id="PF13715">
    <property type="entry name" value="CarbopepD_reg_2"/>
    <property type="match status" value="1"/>
</dbReference>
<reference evidence="14 15" key="1">
    <citation type="submission" date="2019-02" db="EMBL/GenBank/DDBJ databases">
        <title>Pedobacter sp. RP-3-8 sp. nov., isolated from Arctic soil.</title>
        <authorList>
            <person name="Dahal R.H."/>
        </authorList>
    </citation>
    <scope>NUCLEOTIDE SEQUENCE [LARGE SCALE GENOMIC DNA]</scope>
    <source>
        <strain evidence="14 15">RP-3-8</strain>
    </source>
</reference>
<keyword evidence="5" id="KW-0732">Signal</keyword>
<dbReference type="FunFam" id="2.170.130.10:FF:000003">
    <property type="entry name" value="SusC/RagA family TonB-linked outer membrane protein"/>
    <property type="match status" value="1"/>
</dbReference>
<feature type="domain" description="TonB-dependent receptor-like beta-barrel" evidence="12">
    <location>
        <begin position="457"/>
        <end position="988"/>
    </location>
</feature>
<feature type="domain" description="TonB-dependent receptor plug" evidence="13">
    <location>
        <begin position="114"/>
        <end position="220"/>
    </location>
</feature>
<evidence type="ECO:0000256" key="3">
    <source>
        <dbReference type="ARBA" id="ARBA00022452"/>
    </source>
</evidence>
<evidence type="ECO:0000256" key="1">
    <source>
        <dbReference type="ARBA" id="ARBA00004571"/>
    </source>
</evidence>
<keyword evidence="6 11" id="KW-0798">TonB box</keyword>
<dbReference type="InterPro" id="IPR008969">
    <property type="entry name" value="CarboxyPept-like_regulatory"/>
</dbReference>
<evidence type="ECO:0000256" key="11">
    <source>
        <dbReference type="RuleBase" id="RU003357"/>
    </source>
</evidence>
<keyword evidence="9 10" id="KW-0998">Cell outer membrane</keyword>
<evidence type="ECO:0000256" key="6">
    <source>
        <dbReference type="ARBA" id="ARBA00023077"/>
    </source>
</evidence>
<proteinExistence type="inferred from homology"/>
<gene>
    <name evidence="14" type="ORF">EZ444_13575</name>
</gene>
<dbReference type="PROSITE" id="PS52016">
    <property type="entry name" value="TONB_DEPENDENT_REC_3"/>
    <property type="match status" value="1"/>
</dbReference>
<evidence type="ECO:0000256" key="8">
    <source>
        <dbReference type="ARBA" id="ARBA00023170"/>
    </source>
</evidence>
<dbReference type="OrthoDB" id="600887at2"/>